<protein>
    <submittedName>
        <fullName evidence="1">Uncharacterized protein</fullName>
    </submittedName>
</protein>
<reference evidence="1" key="1">
    <citation type="submission" date="2014-09" db="EMBL/GenBank/DDBJ databases">
        <authorList>
            <person name="Magalhaes I.L.F."/>
            <person name="Oliveira U."/>
            <person name="Santos F.R."/>
            <person name="Vidigal T.H.D.A."/>
            <person name="Brescovit A.D."/>
            <person name="Santos A.J."/>
        </authorList>
    </citation>
    <scope>NUCLEOTIDE SEQUENCE</scope>
    <source>
        <tissue evidence="1">Shoot tissue taken approximately 20 cm above the soil surface</tissue>
    </source>
</reference>
<dbReference type="EMBL" id="GBRH01173797">
    <property type="protein sequence ID" value="JAE24099.1"/>
    <property type="molecule type" value="Transcribed_RNA"/>
</dbReference>
<proteinExistence type="predicted"/>
<dbReference type="AlphaFoldDB" id="A0A0A9GL47"/>
<name>A0A0A9GL47_ARUDO</name>
<accession>A0A0A9GL47</accession>
<evidence type="ECO:0000313" key="1">
    <source>
        <dbReference type="EMBL" id="JAE24099.1"/>
    </source>
</evidence>
<sequence>MNMRRTHEILEVSAPCANSALLVAHVQPLHKFACCCPYTGLCNYALALLVSVCIPYQHVQDLFFKETRSGIWMLDSIKTMVHWHSSLVMSVCCPG</sequence>
<reference evidence="1" key="2">
    <citation type="journal article" date="2015" name="Data Brief">
        <title>Shoot transcriptome of the giant reed, Arundo donax.</title>
        <authorList>
            <person name="Barrero R.A."/>
            <person name="Guerrero F.D."/>
            <person name="Moolhuijzen P."/>
            <person name="Goolsby J.A."/>
            <person name="Tidwell J."/>
            <person name="Bellgard S.E."/>
            <person name="Bellgard M.I."/>
        </authorList>
    </citation>
    <scope>NUCLEOTIDE SEQUENCE</scope>
    <source>
        <tissue evidence="1">Shoot tissue taken approximately 20 cm above the soil surface</tissue>
    </source>
</reference>
<organism evidence="1">
    <name type="scientific">Arundo donax</name>
    <name type="common">Giant reed</name>
    <name type="synonym">Donax arundinaceus</name>
    <dbReference type="NCBI Taxonomy" id="35708"/>
    <lineage>
        <taxon>Eukaryota</taxon>
        <taxon>Viridiplantae</taxon>
        <taxon>Streptophyta</taxon>
        <taxon>Embryophyta</taxon>
        <taxon>Tracheophyta</taxon>
        <taxon>Spermatophyta</taxon>
        <taxon>Magnoliopsida</taxon>
        <taxon>Liliopsida</taxon>
        <taxon>Poales</taxon>
        <taxon>Poaceae</taxon>
        <taxon>PACMAD clade</taxon>
        <taxon>Arundinoideae</taxon>
        <taxon>Arundineae</taxon>
        <taxon>Arundo</taxon>
    </lineage>
</organism>